<gene>
    <name evidence="2" type="ORF">SAMN02745166_03459</name>
</gene>
<proteinExistence type="predicted"/>
<dbReference type="RefSeq" id="WP_078814652.1">
    <property type="nucleotide sequence ID" value="NZ_FUYE01000012.1"/>
</dbReference>
<evidence type="ECO:0008006" key="4">
    <source>
        <dbReference type="Google" id="ProtNLM"/>
    </source>
</evidence>
<keyword evidence="1" id="KW-0732">Signal</keyword>
<reference evidence="3" key="1">
    <citation type="submission" date="2017-02" db="EMBL/GenBank/DDBJ databases">
        <authorList>
            <person name="Varghese N."/>
            <person name="Submissions S."/>
        </authorList>
    </citation>
    <scope>NUCLEOTIDE SEQUENCE [LARGE SCALE GENOMIC DNA]</scope>
    <source>
        <strain evidence="3">ATCC 700200</strain>
    </source>
</reference>
<evidence type="ECO:0000256" key="1">
    <source>
        <dbReference type="SAM" id="SignalP"/>
    </source>
</evidence>
<dbReference type="Proteomes" id="UP000190774">
    <property type="component" value="Unassembled WGS sequence"/>
</dbReference>
<sequence>MNFLAPLIILFIGYSSALYAADEPRNVPAVTQGKKATPTEKSQLRKTISRTLWEVKGAREFWQFDAGGRGTRQSSQGLTTFGWEVNEQGKIATKGGGDPRLITLHSETAGEMLILQTVGGHRKTEITLVPDGKVPSEAQNRMVTPAEKSQIRKTITRALWEVKGGSNGSRDVWWFDAGGKGTRQCWNGIVTFDWEVNDQGEIATKGGGDPRLIILRSETTAEILSLSPGGAGKAAFTFVPDGKKPR</sequence>
<protein>
    <recommendedName>
        <fullName evidence="4">Outer membrane lipoprotein-sorting protein</fullName>
    </recommendedName>
</protein>
<evidence type="ECO:0000313" key="2">
    <source>
        <dbReference type="EMBL" id="SKB01788.1"/>
    </source>
</evidence>
<evidence type="ECO:0000313" key="3">
    <source>
        <dbReference type="Proteomes" id="UP000190774"/>
    </source>
</evidence>
<accession>A0A1T4YJR7</accession>
<feature type="signal peptide" evidence="1">
    <location>
        <begin position="1"/>
        <end position="20"/>
    </location>
</feature>
<dbReference type="EMBL" id="FUYE01000012">
    <property type="protein sequence ID" value="SKB01788.1"/>
    <property type="molecule type" value="Genomic_DNA"/>
</dbReference>
<dbReference type="AlphaFoldDB" id="A0A1T4YJR7"/>
<feature type="chain" id="PRO_5012211048" description="Outer membrane lipoprotein-sorting protein" evidence="1">
    <location>
        <begin position="21"/>
        <end position="246"/>
    </location>
</feature>
<name>A0A1T4YJR7_9BACT</name>
<keyword evidence="3" id="KW-1185">Reference proteome</keyword>
<organism evidence="2 3">
    <name type="scientific">Prosthecobacter debontii</name>
    <dbReference type="NCBI Taxonomy" id="48467"/>
    <lineage>
        <taxon>Bacteria</taxon>
        <taxon>Pseudomonadati</taxon>
        <taxon>Verrucomicrobiota</taxon>
        <taxon>Verrucomicrobiia</taxon>
        <taxon>Verrucomicrobiales</taxon>
        <taxon>Verrucomicrobiaceae</taxon>
        <taxon>Prosthecobacter</taxon>
    </lineage>
</organism>